<dbReference type="InterPro" id="IPR032466">
    <property type="entry name" value="Metal_Hydrolase"/>
</dbReference>
<name>A0A438N3X4_EXOME</name>
<feature type="binding site" evidence="5">
    <location>
        <position position="154"/>
    </location>
    <ligand>
        <name>a divalent metal cation</name>
        <dbReference type="ChEBI" id="CHEBI:60240"/>
        <label>1</label>
    </ligand>
</feature>
<dbReference type="InterPro" id="IPR050891">
    <property type="entry name" value="TatD-type_Hydrolase"/>
</dbReference>
<evidence type="ECO:0000256" key="5">
    <source>
        <dbReference type="PIRSR" id="PIRSR005902-1"/>
    </source>
</evidence>
<feature type="binding site" evidence="5">
    <location>
        <position position="43"/>
    </location>
    <ligand>
        <name>a divalent metal cation</name>
        <dbReference type="ChEBI" id="CHEBI:60240"/>
        <label>1</label>
    </ligand>
</feature>
<dbReference type="AlphaFoldDB" id="A0A438N3X4"/>
<feature type="binding site" evidence="5">
    <location>
        <position position="80"/>
    </location>
    <ligand>
        <name>a divalent metal cation</name>
        <dbReference type="ChEBI" id="CHEBI:60240"/>
        <label>2</label>
    </ligand>
</feature>
<comment type="caution">
    <text evidence="6">The sequence shown here is derived from an EMBL/GenBank/DDBJ whole genome shotgun (WGS) entry which is preliminary data.</text>
</comment>
<dbReference type="CDD" id="cd01310">
    <property type="entry name" value="TatD_DNAse"/>
    <property type="match status" value="1"/>
</dbReference>
<comment type="similarity">
    <text evidence="1">Belongs to the metallo-dependent hydrolases superfamily. TatD-type hydrolase family.</text>
</comment>
<dbReference type="OrthoDB" id="6079689at2759"/>
<feature type="binding site" evidence="5">
    <location>
        <position position="106"/>
    </location>
    <ligand>
        <name>a divalent metal cation</name>
        <dbReference type="ChEBI" id="CHEBI:60240"/>
        <label>2</label>
    </ligand>
</feature>
<organism evidence="6 7">
    <name type="scientific">Exophiala mesophila</name>
    <name type="common">Black yeast-like fungus</name>
    <dbReference type="NCBI Taxonomy" id="212818"/>
    <lineage>
        <taxon>Eukaryota</taxon>
        <taxon>Fungi</taxon>
        <taxon>Dikarya</taxon>
        <taxon>Ascomycota</taxon>
        <taxon>Pezizomycotina</taxon>
        <taxon>Eurotiomycetes</taxon>
        <taxon>Chaetothyriomycetidae</taxon>
        <taxon>Chaetothyriales</taxon>
        <taxon>Herpotrichiellaceae</taxon>
        <taxon>Exophiala</taxon>
    </lineage>
</organism>
<dbReference type="PANTHER" id="PTHR10060:SF15">
    <property type="entry name" value="DEOXYRIBONUCLEASE TATDN1"/>
    <property type="match status" value="1"/>
</dbReference>
<dbReference type="PIRSF" id="PIRSF005902">
    <property type="entry name" value="DNase_TatD"/>
    <property type="match status" value="1"/>
</dbReference>
<evidence type="ECO:0000256" key="3">
    <source>
        <dbReference type="ARBA" id="ARBA00022723"/>
    </source>
</evidence>
<reference evidence="6 7" key="1">
    <citation type="submission" date="2017-03" db="EMBL/GenBank/DDBJ databases">
        <title>Genomes of endolithic fungi from Antarctica.</title>
        <authorList>
            <person name="Coleine C."/>
            <person name="Masonjones S."/>
            <person name="Stajich J.E."/>
        </authorList>
    </citation>
    <scope>NUCLEOTIDE SEQUENCE [LARGE SCALE GENOMIC DNA]</scope>
    <source>
        <strain evidence="6 7">CCFEE 6314</strain>
    </source>
</reference>
<dbReference type="Proteomes" id="UP000288859">
    <property type="component" value="Unassembled WGS sequence"/>
</dbReference>
<dbReference type="SUPFAM" id="SSF51556">
    <property type="entry name" value="Metallo-dependent hydrolases"/>
    <property type="match status" value="1"/>
</dbReference>
<dbReference type="PANTHER" id="PTHR10060">
    <property type="entry name" value="TATD FAMILY DEOXYRIBONUCLEASE"/>
    <property type="match status" value="1"/>
</dbReference>
<gene>
    <name evidence="6" type="ORF">B0A52_05933</name>
</gene>
<keyword evidence="4" id="KW-0378">Hydrolase</keyword>
<protein>
    <submittedName>
        <fullName evidence="6">Uncharacterized protein</fullName>
    </submittedName>
</protein>
<accession>A0A438N3X4</accession>
<dbReference type="Pfam" id="PF01026">
    <property type="entry name" value="TatD_DNase"/>
    <property type="match status" value="1"/>
</dbReference>
<sequence length="238" mass="26528">MTLGIHPYHASELYAEPEAWATLVSLANTLPTRDGSCVVAFGEIGLDYFYLNKASKEDQQRAFKEQLELATTLDLPLFLHIRDSHQDFVEIIKPYLPRLPRRGVVHSFTGNADQMQELVDLGFDISVCGISFTTAEQLEMVKEIPLDRLHLESDAPWCEIPSTPQINGLLQSAPSLPPSQKPKNYVSGHMVQGRNESCTINRVALVVAGIKDLALDTVANAAWQNSLRMFKLHDTVDN</sequence>
<dbReference type="EMBL" id="NAJM01000023">
    <property type="protein sequence ID" value="RVX70434.1"/>
    <property type="molecule type" value="Genomic_DNA"/>
</dbReference>
<keyword evidence="2" id="KW-0540">Nuclease</keyword>
<dbReference type="InterPro" id="IPR001130">
    <property type="entry name" value="TatD-like"/>
</dbReference>
<proteinExistence type="inferred from homology"/>
<dbReference type="Gene3D" id="3.20.20.140">
    <property type="entry name" value="Metal-dependent hydrolases"/>
    <property type="match status" value="1"/>
</dbReference>
<dbReference type="GO" id="GO:0005829">
    <property type="term" value="C:cytosol"/>
    <property type="evidence" value="ECO:0007669"/>
    <property type="project" value="TreeGrafter"/>
</dbReference>
<dbReference type="VEuPathDB" id="FungiDB:PV10_05315"/>
<evidence type="ECO:0000313" key="7">
    <source>
        <dbReference type="Proteomes" id="UP000288859"/>
    </source>
</evidence>
<dbReference type="GO" id="GO:0046872">
    <property type="term" value="F:metal ion binding"/>
    <property type="evidence" value="ECO:0007669"/>
    <property type="project" value="UniProtKB-KW"/>
</dbReference>
<evidence type="ECO:0000313" key="6">
    <source>
        <dbReference type="EMBL" id="RVX70434.1"/>
    </source>
</evidence>
<evidence type="ECO:0000256" key="2">
    <source>
        <dbReference type="ARBA" id="ARBA00022722"/>
    </source>
</evidence>
<evidence type="ECO:0000256" key="1">
    <source>
        <dbReference type="ARBA" id="ARBA00009275"/>
    </source>
</evidence>
<dbReference type="GO" id="GO:0008296">
    <property type="term" value="F:3'-5'-DNA exonuclease activity"/>
    <property type="evidence" value="ECO:0007669"/>
    <property type="project" value="TreeGrafter"/>
</dbReference>
<evidence type="ECO:0000256" key="4">
    <source>
        <dbReference type="ARBA" id="ARBA00022801"/>
    </source>
</evidence>
<keyword evidence="3 5" id="KW-0479">Metal-binding</keyword>